<proteinExistence type="predicted"/>
<feature type="domain" description="Transcription factor IIIC subunit 5 HTH" evidence="5">
    <location>
        <begin position="164"/>
        <end position="315"/>
    </location>
</feature>
<organism evidence="7 8">
    <name type="scientific">Panagrellus redivivus</name>
    <name type="common">Microworm</name>
    <dbReference type="NCBI Taxonomy" id="6233"/>
    <lineage>
        <taxon>Eukaryota</taxon>
        <taxon>Metazoa</taxon>
        <taxon>Ecdysozoa</taxon>
        <taxon>Nematoda</taxon>
        <taxon>Chromadorea</taxon>
        <taxon>Rhabditida</taxon>
        <taxon>Tylenchina</taxon>
        <taxon>Panagrolaimomorpha</taxon>
        <taxon>Panagrolaimoidea</taxon>
        <taxon>Panagrolaimidae</taxon>
        <taxon>Panagrellus</taxon>
    </lineage>
</organism>
<keyword evidence="7" id="KW-1185">Reference proteome</keyword>
<dbReference type="GO" id="GO:0000127">
    <property type="term" value="C:transcription factor TFIIIC complex"/>
    <property type="evidence" value="ECO:0007669"/>
    <property type="project" value="InterPro"/>
</dbReference>
<dbReference type="PANTHER" id="PTHR13230">
    <property type="entry name" value="GENERAL TRANSCRIPTION FACTOR IIIC, POLYPEPTIDE 5"/>
    <property type="match status" value="1"/>
</dbReference>
<dbReference type="InterPro" id="IPR041499">
    <property type="entry name" value="Tfc1/Sfc1_N"/>
</dbReference>
<dbReference type="InterPro" id="IPR040454">
    <property type="entry name" value="TF_IIIC_Tfc1/Sfc1"/>
</dbReference>
<dbReference type="PANTHER" id="PTHR13230:SF5">
    <property type="entry name" value="GENERAL TRANSCRIPTION FACTOR 3C POLYPEPTIDE 5"/>
    <property type="match status" value="1"/>
</dbReference>
<feature type="domain" description="Transcription factor IIIC subunit Tfc1/Sfc1 triple barrel" evidence="6">
    <location>
        <begin position="23"/>
        <end position="118"/>
    </location>
</feature>
<evidence type="ECO:0000256" key="1">
    <source>
        <dbReference type="ARBA" id="ARBA00004123"/>
    </source>
</evidence>
<dbReference type="Pfam" id="PF09734">
    <property type="entry name" value="Tau95"/>
    <property type="match status" value="1"/>
</dbReference>
<dbReference type="InterPro" id="IPR019136">
    <property type="entry name" value="TF_IIIC_su-5_HTH"/>
</dbReference>
<evidence type="ECO:0000256" key="3">
    <source>
        <dbReference type="ARBA" id="ARBA00023163"/>
    </source>
</evidence>
<dbReference type="GO" id="GO:0001002">
    <property type="term" value="F:RNA polymerase III type 1 promoter sequence-specific DNA binding"/>
    <property type="evidence" value="ECO:0007669"/>
    <property type="project" value="TreeGrafter"/>
</dbReference>
<dbReference type="Gene3D" id="3.30.200.160">
    <property type="entry name" value="TFIIIC, subcomplex tauA, subunit Sfc1, barrel domain"/>
    <property type="match status" value="1"/>
</dbReference>
<keyword evidence="4" id="KW-0539">Nucleus</keyword>
<evidence type="ECO:0000256" key="4">
    <source>
        <dbReference type="ARBA" id="ARBA00023242"/>
    </source>
</evidence>
<reference evidence="7" key="1">
    <citation type="journal article" date="2013" name="Genetics">
        <title>The draft genome and transcriptome of Panagrellus redivivus are shaped by the harsh demands of a free-living lifestyle.</title>
        <authorList>
            <person name="Srinivasan J."/>
            <person name="Dillman A.R."/>
            <person name="Macchietto M.G."/>
            <person name="Heikkinen L."/>
            <person name="Lakso M."/>
            <person name="Fracchia K.M."/>
            <person name="Antoshechkin I."/>
            <person name="Mortazavi A."/>
            <person name="Wong G."/>
            <person name="Sternberg P.W."/>
        </authorList>
    </citation>
    <scope>NUCLEOTIDE SEQUENCE [LARGE SCALE GENOMIC DNA]</scope>
    <source>
        <strain evidence="7">MT8872</strain>
    </source>
</reference>
<dbReference type="GO" id="GO:0006384">
    <property type="term" value="P:transcription initiation at RNA polymerase III promoter"/>
    <property type="evidence" value="ECO:0007669"/>
    <property type="project" value="InterPro"/>
</dbReference>
<dbReference type="GO" id="GO:0001003">
    <property type="term" value="F:RNA polymerase III type 2 promoter sequence-specific DNA binding"/>
    <property type="evidence" value="ECO:0007669"/>
    <property type="project" value="TreeGrafter"/>
</dbReference>
<evidence type="ECO:0000313" key="8">
    <source>
        <dbReference type="WBParaSite" id="Pan_g15305.t1"/>
    </source>
</evidence>
<evidence type="ECO:0000313" key="7">
    <source>
        <dbReference type="Proteomes" id="UP000492821"/>
    </source>
</evidence>
<reference evidence="8" key="2">
    <citation type="submission" date="2020-10" db="UniProtKB">
        <authorList>
            <consortium name="WormBaseParasite"/>
        </authorList>
    </citation>
    <scope>IDENTIFICATION</scope>
</reference>
<name>A0A7E4V129_PANRE</name>
<keyword evidence="3" id="KW-0804">Transcription</keyword>
<protein>
    <submittedName>
        <fullName evidence="8">General transcription factor 3C polypeptide 5</fullName>
    </submittedName>
</protein>
<keyword evidence="2" id="KW-0238">DNA-binding</keyword>
<dbReference type="InterPro" id="IPR042536">
    <property type="entry name" value="TFIIIC_tauA_Sfc1"/>
</dbReference>
<dbReference type="WBParaSite" id="Pan_g15305.t1">
    <property type="protein sequence ID" value="Pan_g15305.t1"/>
    <property type="gene ID" value="Pan_g15305"/>
</dbReference>
<dbReference type="GO" id="GO:0005634">
    <property type="term" value="C:nucleus"/>
    <property type="evidence" value="ECO:0007669"/>
    <property type="project" value="UniProtKB-SubCell"/>
</dbReference>
<evidence type="ECO:0000259" key="6">
    <source>
        <dbReference type="Pfam" id="PF17682"/>
    </source>
</evidence>
<dbReference type="Pfam" id="PF17682">
    <property type="entry name" value="Tau95_N"/>
    <property type="match status" value="1"/>
</dbReference>
<evidence type="ECO:0000256" key="2">
    <source>
        <dbReference type="ARBA" id="ARBA00023125"/>
    </source>
</evidence>
<dbReference type="AlphaFoldDB" id="A0A7E4V129"/>
<dbReference type="Proteomes" id="UP000492821">
    <property type="component" value="Unassembled WGS sequence"/>
</dbReference>
<sequence>MSFAHLFDKRRRAALEQPAYQIIYHPMIIQDEKKALESIGGLTGFNKTITDKRPLQLKLQPKNEYHAGIFNDRPKSGRNAVQLLMKFERNKRTGAVRTVCLGVVNVAYHFNSLADHQYIPIAQTSPDIDAMVDLVPKLAPRDLTDALCWWDRTAIEEEAGLCQFLPPFMFSRYTKAMNRMLTPEEIAPGANGEDAADPNDLVVLSRRPERKSLTWVVQGTEAFPEHPKPEAVEEVNARFRPAEPHDVLTRLFDERPMWTRPALLAETGLDDGLLKAILPKFAFYVLSGPFGRCWCRFGYDPRKDPAAKAYQTIAVAFRFNEHIPEKMRLKISGRTSHLPASAQNASKIFEYRFLSGVIPHARQMWYCVMDIKLPVAEEVLKTDLTSVVSECHPVNGWLPVEVVETLRDTIKNDVAQTMSVIREAESDEIPADASYYDPAIDDIF</sequence>
<comment type="subcellular location">
    <subcellularLocation>
        <location evidence="1">Nucleus</location>
    </subcellularLocation>
</comment>
<evidence type="ECO:0000259" key="5">
    <source>
        <dbReference type="Pfam" id="PF09734"/>
    </source>
</evidence>
<accession>A0A7E4V129</accession>